<reference evidence="3" key="1">
    <citation type="submission" date="2014-12" db="EMBL/GenBank/DDBJ databases">
        <title>Genome Sequence of Valsa Canker Pathogens Uncovers a Specific Adaption of Colonization on Woody Bark.</title>
        <authorList>
            <person name="Yin Z."/>
            <person name="Liu H."/>
            <person name="Gao X."/>
            <person name="Li Z."/>
            <person name="Song N."/>
            <person name="Ke X."/>
            <person name="Dai Q."/>
            <person name="Wu Y."/>
            <person name="Sun Y."/>
            <person name="Xu J.-R."/>
            <person name="Kang Z.K."/>
            <person name="Wang L."/>
            <person name="Huang L."/>
        </authorList>
    </citation>
    <scope>NUCLEOTIDE SEQUENCE [LARGE SCALE GENOMIC DNA]</scope>
    <source>
        <strain evidence="3">03-8</strain>
    </source>
</reference>
<dbReference type="GO" id="GO:0030003">
    <property type="term" value="P:intracellular monoatomic cation homeostasis"/>
    <property type="evidence" value="ECO:0007669"/>
    <property type="project" value="TreeGrafter"/>
</dbReference>
<feature type="transmembrane region" description="Helical" evidence="2">
    <location>
        <begin position="187"/>
        <end position="212"/>
    </location>
</feature>
<proteinExistence type="predicted"/>
<feature type="compositionally biased region" description="Pro residues" evidence="1">
    <location>
        <begin position="89"/>
        <end position="100"/>
    </location>
</feature>
<feature type="region of interest" description="Disordered" evidence="1">
    <location>
        <begin position="28"/>
        <end position="111"/>
    </location>
</feature>
<dbReference type="InterPro" id="IPR044202">
    <property type="entry name" value="LETM1/MDM38-like"/>
</dbReference>
<name>A0A194W758_CYTMA</name>
<keyword evidence="2" id="KW-0472">Membrane</keyword>
<feature type="region of interest" description="Disordered" evidence="1">
    <location>
        <begin position="259"/>
        <end position="281"/>
    </location>
</feature>
<dbReference type="EMBL" id="CM003105">
    <property type="protein sequence ID" value="KUI72331.1"/>
    <property type="molecule type" value="Genomic_DNA"/>
</dbReference>
<dbReference type="GO" id="GO:0005743">
    <property type="term" value="C:mitochondrial inner membrane"/>
    <property type="evidence" value="ECO:0007669"/>
    <property type="project" value="InterPro"/>
</dbReference>
<dbReference type="OrthoDB" id="73691at2759"/>
<sequence length="464" mass="50037">MISTTQLRIQRTFLSTTPANTSARLARTFNAPTRRINHQPRSFAARSLSTTPPTTARQQAPSAPETQPSNPHTTTTSATTPILSTAAANPPPTTRPPPLDLPKRDPNTSTLPHLFATGKAYLTFYKTGLRHIYINTRLVWSLNTASGIPPDHTPPGDTASPPTKTAAATTRSTELLRRRWAHDVRRLPVFALMLLVCGEFTPLVVLAVPGVVPITCRIPQQVEKLRRKAEDRRGASFERLGQRYGEEIYREGEAGEQAGAAVAASGGERRSQGPAEGGGAAGAAARSAQQACLGLSPGDVTAHVARSLNLISSIWDALPLSLLPDSFVSVIASRKVRKHLAYLDQDNHFIAQAGGVDALEEEEVLLACEDRGFWPVEGADKDNGGGGGGGGGGGLLSSARENLRRWLYLVGDDHGRVADRDDPWSAERASEREARMVVLMMRKEWPRQQVTVRTSALALQGNNQ</sequence>
<dbReference type="PANTHER" id="PTHR14009">
    <property type="entry name" value="LEUCINE ZIPPER-EF-HAND CONTAINING TRANSMEMBRANE PROTEIN"/>
    <property type="match status" value="1"/>
</dbReference>
<feature type="compositionally biased region" description="Low complexity" evidence="1">
    <location>
        <begin position="49"/>
        <end position="88"/>
    </location>
</feature>
<evidence type="ECO:0000256" key="2">
    <source>
        <dbReference type="SAM" id="Phobius"/>
    </source>
</evidence>
<keyword evidence="2" id="KW-1133">Transmembrane helix</keyword>
<keyword evidence="2" id="KW-0812">Transmembrane</keyword>
<evidence type="ECO:0000313" key="4">
    <source>
        <dbReference type="Proteomes" id="UP000078559"/>
    </source>
</evidence>
<gene>
    <name evidence="3" type="ORF">VM1G_11806</name>
</gene>
<protein>
    <recommendedName>
        <fullName evidence="5">Letm1 RBD domain-containing protein</fullName>
    </recommendedName>
</protein>
<dbReference type="AlphaFoldDB" id="A0A194W758"/>
<dbReference type="PANTHER" id="PTHR14009:SF6">
    <property type="entry name" value="LETM1 RBD DOMAIN-CONTAINING PROTEIN"/>
    <property type="match status" value="1"/>
</dbReference>
<keyword evidence="4" id="KW-1185">Reference proteome</keyword>
<evidence type="ECO:0008006" key="5">
    <source>
        <dbReference type="Google" id="ProtNLM"/>
    </source>
</evidence>
<evidence type="ECO:0000313" key="3">
    <source>
        <dbReference type="EMBL" id="KUI72331.1"/>
    </source>
</evidence>
<dbReference type="Proteomes" id="UP000078559">
    <property type="component" value="Chromosome 8"/>
</dbReference>
<organism evidence="3 4">
    <name type="scientific">Cytospora mali</name>
    <name type="common">Apple Valsa canker fungus</name>
    <name type="synonym">Valsa mali</name>
    <dbReference type="NCBI Taxonomy" id="578113"/>
    <lineage>
        <taxon>Eukaryota</taxon>
        <taxon>Fungi</taxon>
        <taxon>Dikarya</taxon>
        <taxon>Ascomycota</taxon>
        <taxon>Pezizomycotina</taxon>
        <taxon>Sordariomycetes</taxon>
        <taxon>Sordariomycetidae</taxon>
        <taxon>Diaporthales</taxon>
        <taxon>Cytosporaceae</taxon>
        <taxon>Cytospora</taxon>
    </lineage>
</organism>
<evidence type="ECO:0000256" key="1">
    <source>
        <dbReference type="SAM" id="MobiDB-lite"/>
    </source>
</evidence>
<accession>A0A194W758</accession>